<dbReference type="Proteomes" id="UP001362999">
    <property type="component" value="Unassembled WGS sequence"/>
</dbReference>
<accession>A0AAV9Z1W0</accession>
<protein>
    <submittedName>
        <fullName evidence="1">Uncharacterized protein</fullName>
    </submittedName>
</protein>
<evidence type="ECO:0000313" key="2">
    <source>
        <dbReference type="Proteomes" id="UP001362999"/>
    </source>
</evidence>
<sequence length="201" mass="21944">MGAPQVKQGNTTEAAAEATKGVAEAVKIRRGGMGFWEAKKTAKACAKPPEIPEFDLIPPRLVQQCLYLQHMEHELSMQSGQFWAINGWGTVLKTRTCQENAEKTAQIARRRPTRRRAEVGGRHAAFPVWEDADQIAICVKPSPEARSLRGVLLYDLTLLRGALPKQNVVPTNAEGASPGAEELGVESATLDAAILHRSLRN</sequence>
<evidence type="ECO:0000313" key="1">
    <source>
        <dbReference type="EMBL" id="KAK6967135.1"/>
    </source>
</evidence>
<proteinExistence type="predicted"/>
<keyword evidence="2" id="KW-1185">Reference proteome</keyword>
<dbReference type="AlphaFoldDB" id="A0AAV9Z1W0"/>
<organism evidence="1 2">
    <name type="scientific">Favolaschia claudopus</name>
    <dbReference type="NCBI Taxonomy" id="2862362"/>
    <lineage>
        <taxon>Eukaryota</taxon>
        <taxon>Fungi</taxon>
        <taxon>Dikarya</taxon>
        <taxon>Basidiomycota</taxon>
        <taxon>Agaricomycotina</taxon>
        <taxon>Agaricomycetes</taxon>
        <taxon>Agaricomycetidae</taxon>
        <taxon>Agaricales</taxon>
        <taxon>Marasmiineae</taxon>
        <taxon>Mycenaceae</taxon>
        <taxon>Favolaschia</taxon>
    </lineage>
</organism>
<gene>
    <name evidence="1" type="ORF">R3P38DRAFT_2815277</name>
</gene>
<comment type="caution">
    <text evidence="1">The sequence shown here is derived from an EMBL/GenBank/DDBJ whole genome shotgun (WGS) entry which is preliminary data.</text>
</comment>
<dbReference type="EMBL" id="JAWWNJ010000242">
    <property type="protein sequence ID" value="KAK6967135.1"/>
    <property type="molecule type" value="Genomic_DNA"/>
</dbReference>
<reference evidence="1 2" key="1">
    <citation type="journal article" date="2024" name="J Genomics">
        <title>Draft genome sequencing and assembly of Favolaschia claudopus CIRM-BRFM 2984 isolated from oak limbs.</title>
        <authorList>
            <person name="Navarro D."/>
            <person name="Drula E."/>
            <person name="Chaduli D."/>
            <person name="Cazenave R."/>
            <person name="Ahrendt S."/>
            <person name="Wang J."/>
            <person name="Lipzen A."/>
            <person name="Daum C."/>
            <person name="Barry K."/>
            <person name="Grigoriev I.V."/>
            <person name="Favel A."/>
            <person name="Rosso M.N."/>
            <person name="Martin F."/>
        </authorList>
    </citation>
    <scope>NUCLEOTIDE SEQUENCE [LARGE SCALE GENOMIC DNA]</scope>
    <source>
        <strain evidence="1 2">CIRM-BRFM 2984</strain>
    </source>
</reference>
<name>A0AAV9Z1W0_9AGAR</name>